<dbReference type="Proteomes" id="UP000636505">
    <property type="component" value="Unassembled WGS sequence"/>
</dbReference>
<keyword evidence="1" id="KW-0732">Signal</keyword>
<dbReference type="PANTHER" id="PTHR30007:SF0">
    <property type="entry name" value="TRANSPOSASE"/>
    <property type="match status" value="1"/>
</dbReference>
<dbReference type="GO" id="GO:0003677">
    <property type="term" value="F:DNA binding"/>
    <property type="evidence" value="ECO:0007669"/>
    <property type="project" value="InterPro"/>
</dbReference>
<organism evidence="3 4">
    <name type="scientific">Vasconcelosia minhoensis LEGE 07310</name>
    <dbReference type="NCBI Taxonomy" id="915328"/>
    <lineage>
        <taxon>Bacteria</taxon>
        <taxon>Bacillati</taxon>
        <taxon>Cyanobacteriota</taxon>
        <taxon>Cyanophyceae</taxon>
        <taxon>Nodosilineales</taxon>
        <taxon>Cymatolegaceae</taxon>
        <taxon>Vasconcelosia</taxon>
        <taxon>Vasconcelosia minhoensis</taxon>
    </lineage>
</organism>
<dbReference type="GO" id="GO:0006313">
    <property type="term" value="P:DNA transposition"/>
    <property type="evidence" value="ECO:0007669"/>
    <property type="project" value="InterPro"/>
</dbReference>
<evidence type="ECO:0000313" key="3">
    <source>
        <dbReference type="EMBL" id="MBE9079454.1"/>
    </source>
</evidence>
<proteinExistence type="predicted"/>
<sequence>MKGRKRHIAVDVLGLVLICHVGAANQADVKAAPFVLFWVLEQYGRIQKILADKGYRGDLGDDLEAVYGVPIEISQQSAKGFTIEAKRWIVERTWAWLDNARSLTRDYERLPENHAGMVYIVMIRLMLRRLEKNRKNWKATTT</sequence>
<dbReference type="EMBL" id="JADEXG010000057">
    <property type="protein sequence ID" value="MBE9079454.1"/>
    <property type="molecule type" value="Genomic_DNA"/>
</dbReference>
<dbReference type="PANTHER" id="PTHR30007">
    <property type="entry name" value="PHP DOMAIN PROTEIN"/>
    <property type="match status" value="1"/>
</dbReference>
<evidence type="ECO:0000313" key="4">
    <source>
        <dbReference type="Proteomes" id="UP000636505"/>
    </source>
</evidence>
<reference evidence="3" key="1">
    <citation type="submission" date="2020-10" db="EMBL/GenBank/DDBJ databases">
        <authorList>
            <person name="Castelo-Branco R."/>
            <person name="Eusebio N."/>
            <person name="Adriana R."/>
            <person name="Vieira A."/>
            <person name="Brugerolle De Fraissinette N."/>
            <person name="Rezende De Castro R."/>
            <person name="Schneider M.P."/>
            <person name="Vasconcelos V."/>
            <person name="Leao P.N."/>
        </authorList>
    </citation>
    <scope>NUCLEOTIDE SEQUENCE</scope>
    <source>
        <strain evidence="3">LEGE 07310</strain>
    </source>
</reference>
<feature type="domain" description="Transposase IS4-like" evidence="2">
    <location>
        <begin position="2"/>
        <end position="125"/>
    </location>
</feature>
<keyword evidence="4" id="KW-1185">Reference proteome</keyword>
<dbReference type="AlphaFoldDB" id="A0A8J7AI90"/>
<evidence type="ECO:0000256" key="1">
    <source>
        <dbReference type="SAM" id="SignalP"/>
    </source>
</evidence>
<comment type="caution">
    <text evidence="3">The sequence shown here is derived from an EMBL/GenBank/DDBJ whole genome shotgun (WGS) entry which is preliminary data.</text>
</comment>
<accession>A0A8J7AI90</accession>
<dbReference type="Pfam" id="PF01609">
    <property type="entry name" value="DDE_Tnp_1"/>
    <property type="match status" value="1"/>
</dbReference>
<feature type="chain" id="PRO_5035297672" evidence="1">
    <location>
        <begin position="24"/>
        <end position="142"/>
    </location>
</feature>
<evidence type="ECO:0000259" key="2">
    <source>
        <dbReference type="Pfam" id="PF01609"/>
    </source>
</evidence>
<dbReference type="RefSeq" id="WP_193910434.1">
    <property type="nucleotide sequence ID" value="NZ_JADEXG010000057.1"/>
</dbReference>
<dbReference type="InterPro" id="IPR002559">
    <property type="entry name" value="Transposase_11"/>
</dbReference>
<dbReference type="GO" id="GO:0004803">
    <property type="term" value="F:transposase activity"/>
    <property type="evidence" value="ECO:0007669"/>
    <property type="project" value="InterPro"/>
</dbReference>
<feature type="signal peptide" evidence="1">
    <location>
        <begin position="1"/>
        <end position="23"/>
    </location>
</feature>
<name>A0A8J7AI90_9CYAN</name>
<gene>
    <name evidence="3" type="ORF">IQ241_19495</name>
</gene>
<protein>
    <submittedName>
        <fullName evidence="3">Transposase</fullName>
    </submittedName>
</protein>